<dbReference type="InterPro" id="IPR052023">
    <property type="entry name" value="Histidine_kinase_KdpD"/>
</dbReference>
<dbReference type="SUPFAM" id="SSF55874">
    <property type="entry name" value="ATPase domain of HSP90 chaperone/DNA topoisomerase II/histidine kinase"/>
    <property type="match status" value="1"/>
</dbReference>
<evidence type="ECO:0000256" key="2">
    <source>
        <dbReference type="ARBA" id="ARBA00012438"/>
    </source>
</evidence>
<dbReference type="InterPro" id="IPR005467">
    <property type="entry name" value="His_kinase_dom"/>
</dbReference>
<dbReference type="InterPro" id="IPR029016">
    <property type="entry name" value="GAF-like_dom_sf"/>
</dbReference>
<dbReference type="EC" id="2.7.13.3" evidence="2"/>
<dbReference type="SUPFAM" id="SSF47384">
    <property type="entry name" value="Homodimeric domain of signal transducing histidine kinase"/>
    <property type="match status" value="1"/>
</dbReference>
<organism evidence="6 7">
    <name type="scientific">Desulfuromonas soudanensis</name>
    <dbReference type="NCBI Taxonomy" id="1603606"/>
    <lineage>
        <taxon>Bacteria</taxon>
        <taxon>Pseudomonadati</taxon>
        <taxon>Thermodesulfobacteriota</taxon>
        <taxon>Desulfuromonadia</taxon>
        <taxon>Desulfuromonadales</taxon>
        <taxon>Desulfuromonadaceae</taxon>
        <taxon>Desulfuromonas</taxon>
    </lineage>
</organism>
<keyword evidence="3" id="KW-0597">Phosphoprotein</keyword>
<dbReference type="Pfam" id="PF00512">
    <property type="entry name" value="HisKA"/>
    <property type="match status" value="1"/>
</dbReference>
<evidence type="ECO:0000256" key="4">
    <source>
        <dbReference type="SAM" id="MobiDB-lite"/>
    </source>
</evidence>
<dbReference type="InterPro" id="IPR004358">
    <property type="entry name" value="Sig_transdc_His_kin-like_C"/>
</dbReference>
<accession>A0A0M3QGH3</accession>
<evidence type="ECO:0000256" key="1">
    <source>
        <dbReference type="ARBA" id="ARBA00000085"/>
    </source>
</evidence>
<keyword evidence="6" id="KW-0808">Transferase</keyword>
<gene>
    <name evidence="6" type="ORF">DSOUD_3098</name>
</gene>
<dbReference type="Proteomes" id="UP000057158">
    <property type="component" value="Chromosome"/>
</dbReference>
<feature type="domain" description="Histidine kinase" evidence="5">
    <location>
        <begin position="336"/>
        <end position="543"/>
    </location>
</feature>
<dbReference type="Gene3D" id="3.30.565.10">
    <property type="entry name" value="Histidine kinase-like ATPase, C-terminal domain"/>
    <property type="match status" value="1"/>
</dbReference>
<evidence type="ECO:0000256" key="3">
    <source>
        <dbReference type="ARBA" id="ARBA00022553"/>
    </source>
</evidence>
<evidence type="ECO:0000313" key="6">
    <source>
        <dbReference type="EMBL" id="ALC17823.1"/>
    </source>
</evidence>
<keyword evidence="6" id="KW-0418">Kinase</keyword>
<dbReference type="InterPro" id="IPR036890">
    <property type="entry name" value="HATPase_C_sf"/>
</dbReference>
<dbReference type="SMART" id="SM00388">
    <property type="entry name" value="HisKA"/>
    <property type="match status" value="1"/>
</dbReference>
<dbReference type="SMART" id="SM00387">
    <property type="entry name" value="HATPase_c"/>
    <property type="match status" value="1"/>
</dbReference>
<dbReference type="SMART" id="SM00065">
    <property type="entry name" value="GAF"/>
    <property type="match status" value="1"/>
</dbReference>
<dbReference type="GO" id="GO:0000155">
    <property type="term" value="F:phosphorelay sensor kinase activity"/>
    <property type="evidence" value="ECO:0007669"/>
    <property type="project" value="InterPro"/>
</dbReference>
<dbReference type="InterPro" id="IPR003661">
    <property type="entry name" value="HisK_dim/P_dom"/>
</dbReference>
<dbReference type="InterPro" id="IPR003594">
    <property type="entry name" value="HATPase_dom"/>
</dbReference>
<evidence type="ECO:0000259" key="5">
    <source>
        <dbReference type="PROSITE" id="PS50109"/>
    </source>
</evidence>
<dbReference type="PRINTS" id="PR00344">
    <property type="entry name" value="BCTRLSENSOR"/>
</dbReference>
<reference evidence="6 7" key="1">
    <citation type="submission" date="2015-07" db="EMBL/GenBank/DDBJ databases">
        <title>Isolation and Genomic Characterization of a Novel Halophilic Metal-Reducing Deltaproteobacterium from the Deep Subsurface.</title>
        <authorList>
            <person name="Badalamenti J.P."/>
            <person name="Summers Z.M."/>
            <person name="Gralnick J.A."/>
            <person name="Bond D.R."/>
        </authorList>
    </citation>
    <scope>NUCLEOTIDE SEQUENCE [LARGE SCALE GENOMIC DNA]</scope>
    <source>
        <strain evidence="6 7">WTL</strain>
    </source>
</reference>
<dbReference type="STRING" id="1603606.DSOUD_3098"/>
<dbReference type="KEGG" id="des:DSOUD_3098"/>
<comment type="catalytic activity">
    <reaction evidence="1">
        <text>ATP + protein L-histidine = ADP + protein N-phospho-L-histidine.</text>
        <dbReference type="EC" id="2.7.13.3"/>
    </reaction>
</comment>
<dbReference type="EMBL" id="CP010802">
    <property type="protein sequence ID" value="ALC17823.1"/>
    <property type="molecule type" value="Genomic_DNA"/>
</dbReference>
<dbReference type="PANTHER" id="PTHR45569:SF1">
    <property type="entry name" value="SENSOR PROTEIN KDPD"/>
    <property type="match status" value="1"/>
</dbReference>
<proteinExistence type="predicted"/>
<dbReference type="Pfam" id="PF02518">
    <property type="entry name" value="HATPase_c"/>
    <property type="match status" value="1"/>
</dbReference>
<dbReference type="AlphaFoldDB" id="A0A0M3QGH3"/>
<dbReference type="CDD" id="cd00082">
    <property type="entry name" value="HisKA"/>
    <property type="match status" value="1"/>
</dbReference>
<dbReference type="PANTHER" id="PTHR45569">
    <property type="entry name" value="SENSOR PROTEIN KDPD"/>
    <property type="match status" value="1"/>
</dbReference>
<name>A0A0M3QGH3_9BACT</name>
<protein>
    <recommendedName>
        <fullName evidence="2">histidine kinase</fullName>
        <ecNumber evidence="2">2.7.13.3</ecNumber>
    </recommendedName>
</protein>
<dbReference type="PROSITE" id="PS50109">
    <property type="entry name" value="HIS_KIN"/>
    <property type="match status" value="1"/>
</dbReference>
<sequence length="560" mass="62852">MNQGTVMEPGCCWHKDHITAADCEALRPGDEGLLFNRKQRFLQRCLECPRFLEDLQSQRGGDNDLSSLFPYAIEELLALRAQNRSLESQMVWRNREIKFLHEVSLVLQTSVDIDEVIAMALTAVTAGKGFGLNRAILLLVDKERQFLKGYFALGPRENADAGRIWKEIEEHDYTLREMAQLFFEHKMADEREKFRDLLEVLTTPLNRTDHLFVRTLNDQQSRHITDLFAEPGIDPAQLAALGVGEVILVPLVSKNRRIGLLLADNIINRSPITTEDLHSLETFVLPMSYAIERAFLYERLQEELTKLTGANRRLRQQQELILRMEKMALVGKITANIAHSIRNPLTIIGGFARTLIKSTPGDNPNRQYIESIVREARRLEEVLQEALNYSESLHPTLDSWDINQLIAGVYTGLREDLEAGGVQCQLLLDRQLPLVRIDYKKMTYCIRSIVINALEAMPRGGNLEVRTVPGEGELLIVISDTGSGMAPETIDAATTPFFSTKEQGSGLGLTLCARILEGHGARLEIDSARESGTTVTLHLPVPEATRPEPGEATTPQGDMP</sequence>
<dbReference type="GO" id="GO:0005886">
    <property type="term" value="C:plasma membrane"/>
    <property type="evidence" value="ECO:0007669"/>
    <property type="project" value="TreeGrafter"/>
</dbReference>
<dbReference type="Gene3D" id="1.10.287.130">
    <property type="match status" value="1"/>
</dbReference>
<dbReference type="InterPro" id="IPR036097">
    <property type="entry name" value="HisK_dim/P_sf"/>
</dbReference>
<dbReference type="SUPFAM" id="SSF55781">
    <property type="entry name" value="GAF domain-like"/>
    <property type="match status" value="1"/>
</dbReference>
<dbReference type="PATRIC" id="fig|1603606.3.peg.3344"/>
<dbReference type="Gene3D" id="3.30.450.40">
    <property type="match status" value="1"/>
</dbReference>
<keyword evidence="7" id="KW-1185">Reference proteome</keyword>
<feature type="region of interest" description="Disordered" evidence="4">
    <location>
        <begin position="541"/>
        <end position="560"/>
    </location>
</feature>
<evidence type="ECO:0000313" key="7">
    <source>
        <dbReference type="Proteomes" id="UP000057158"/>
    </source>
</evidence>
<dbReference type="InterPro" id="IPR003018">
    <property type="entry name" value="GAF"/>
</dbReference>